<organism evidence="2 3">
    <name type="scientific">Trifolium medium</name>
    <dbReference type="NCBI Taxonomy" id="97028"/>
    <lineage>
        <taxon>Eukaryota</taxon>
        <taxon>Viridiplantae</taxon>
        <taxon>Streptophyta</taxon>
        <taxon>Embryophyta</taxon>
        <taxon>Tracheophyta</taxon>
        <taxon>Spermatophyta</taxon>
        <taxon>Magnoliopsida</taxon>
        <taxon>eudicotyledons</taxon>
        <taxon>Gunneridae</taxon>
        <taxon>Pentapetalae</taxon>
        <taxon>rosids</taxon>
        <taxon>fabids</taxon>
        <taxon>Fabales</taxon>
        <taxon>Fabaceae</taxon>
        <taxon>Papilionoideae</taxon>
        <taxon>50 kb inversion clade</taxon>
        <taxon>NPAAA clade</taxon>
        <taxon>Hologalegina</taxon>
        <taxon>IRL clade</taxon>
        <taxon>Trifolieae</taxon>
        <taxon>Trifolium</taxon>
    </lineage>
</organism>
<feature type="compositionally biased region" description="Gly residues" evidence="1">
    <location>
        <begin position="45"/>
        <end position="55"/>
    </location>
</feature>
<accession>A0A392T746</accession>
<proteinExistence type="predicted"/>
<evidence type="ECO:0000313" key="3">
    <source>
        <dbReference type="Proteomes" id="UP000265520"/>
    </source>
</evidence>
<comment type="caution">
    <text evidence="2">The sequence shown here is derived from an EMBL/GenBank/DDBJ whole genome shotgun (WGS) entry which is preliminary data.</text>
</comment>
<dbReference type="EMBL" id="LXQA010505217">
    <property type="protein sequence ID" value="MCI55996.1"/>
    <property type="molecule type" value="Genomic_DNA"/>
</dbReference>
<reference evidence="2 3" key="1">
    <citation type="journal article" date="2018" name="Front. Plant Sci.">
        <title>Red Clover (Trifolium pratense) and Zigzag Clover (T. medium) - A Picture of Genomic Similarities and Differences.</title>
        <authorList>
            <person name="Dluhosova J."/>
            <person name="Istvanek J."/>
            <person name="Nedelnik J."/>
            <person name="Repkova J."/>
        </authorList>
    </citation>
    <scope>NUCLEOTIDE SEQUENCE [LARGE SCALE GENOMIC DNA]</scope>
    <source>
        <strain evidence="3">cv. 10/8</strain>
        <tissue evidence="2">Leaf</tissue>
    </source>
</reference>
<feature type="non-terminal residue" evidence="2">
    <location>
        <position position="55"/>
    </location>
</feature>
<keyword evidence="3" id="KW-1185">Reference proteome</keyword>
<protein>
    <submittedName>
        <fullName evidence="2">Uncharacterized protein</fullName>
    </submittedName>
</protein>
<evidence type="ECO:0000313" key="2">
    <source>
        <dbReference type="EMBL" id="MCI55996.1"/>
    </source>
</evidence>
<evidence type="ECO:0000256" key="1">
    <source>
        <dbReference type="SAM" id="MobiDB-lite"/>
    </source>
</evidence>
<sequence>MNYETTSYFAEKSSLAKRNPIQHRKRKETPQLLPELNRPPARKTGTGGAVVRGRV</sequence>
<dbReference type="AlphaFoldDB" id="A0A392T746"/>
<feature type="region of interest" description="Disordered" evidence="1">
    <location>
        <begin position="1"/>
        <end position="55"/>
    </location>
</feature>
<dbReference type="Proteomes" id="UP000265520">
    <property type="component" value="Unassembled WGS sequence"/>
</dbReference>
<name>A0A392T746_9FABA</name>